<gene>
    <name evidence="1" type="ORF">ABID27_000699</name>
</gene>
<reference evidence="1 2" key="1">
    <citation type="submission" date="2024-06" db="EMBL/GenBank/DDBJ databases">
        <title>Genomic Encyclopedia of Type Strains, Phase IV (KMG-IV): sequencing the most valuable type-strain genomes for metagenomic binning, comparative biology and taxonomic classification.</title>
        <authorList>
            <person name="Goeker M."/>
        </authorList>
    </citation>
    <scope>NUCLEOTIDE SEQUENCE [LARGE SCALE GENOMIC DNA]</scope>
    <source>
        <strain evidence="1 2">DSM 15349</strain>
    </source>
</reference>
<dbReference type="Proteomes" id="UP001549055">
    <property type="component" value="Unassembled WGS sequence"/>
</dbReference>
<evidence type="ECO:0008006" key="3">
    <source>
        <dbReference type="Google" id="ProtNLM"/>
    </source>
</evidence>
<dbReference type="Pfam" id="PF08951">
    <property type="entry name" value="EntA_Immun"/>
    <property type="match status" value="1"/>
</dbReference>
<evidence type="ECO:0000313" key="2">
    <source>
        <dbReference type="Proteomes" id="UP001549055"/>
    </source>
</evidence>
<accession>A0ABV2JJJ4</accession>
<protein>
    <recommendedName>
        <fullName evidence="3">Bacteriocin immunity protein</fullName>
    </recommendedName>
</protein>
<proteinExistence type="predicted"/>
<dbReference type="CDD" id="cd21059">
    <property type="entry name" value="LciA-like"/>
    <property type="match status" value="1"/>
</dbReference>
<comment type="caution">
    <text evidence="1">The sequence shown here is derived from an EMBL/GenBank/DDBJ whole genome shotgun (WGS) entry which is preliminary data.</text>
</comment>
<keyword evidence="2" id="KW-1185">Reference proteome</keyword>
<dbReference type="EMBL" id="JBEPMK010000002">
    <property type="protein sequence ID" value="MET3644077.1"/>
    <property type="molecule type" value="Genomic_DNA"/>
</dbReference>
<name>A0ABV2JJJ4_9STRE</name>
<dbReference type="RefSeq" id="WP_354280283.1">
    <property type="nucleotide sequence ID" value="NZ_JBEPMK010000002.1"/>
</dbReference>
<organism evidence="1 2">
    <name type="scientific">Streptococcus gallinaceus</name>
    <dbReference type="NCBI Taxonomy" id="165758"/>
    <lineage>
        <taxon>Bacteria</taxon>
        <taxon>Bacillati</taxon>
        <taxon>Bacillota</taxon>
        <taxon>Bacilli</taxon>
        <taxon>Lactobacillales</taxon>
        <taxon>Streptococcaceae</taxon>
        <taxon>Streptococcus</taxon>
    </lineage>
</organism>
<dbReference type="InterPro" id="IPR015046">
    <property type="entry name" value="LciA_Immunity-like"/>
</dbReference>
<evidence type="ECO:0000313" key="1">
    <source>
        <dbReference type="EMBL" id="MET3644077.1"/>
    </source>
</evidence>
<sequence length="99" mass="11479">MLPKVDHEEKALNLLYDLILNPEVSQAERDLLVEAKNLIEKGDDILPVFNRLLGQLRPFVINRSMTKPVSDFYLKAMTRPASDQKFWGLIYAAWIFSMK</sequence>